<dbReference type="InterPro" id="IPR045584">
    <property type="entry name" value="Pilin-like"/>
</dbReference>
<gene>
    <name evidence="3" type="ORF">SAMN02745158_00401</name>
</gene>
<dbReference type="SUPFAM" id="SSF54523">
    <property type="entry name" value="Pili subunits"/>
    <property type="match status" value="1"/>
</dbReference>
<dbReference type="Gene3D" id="3.30.700.10">
    <property type="entry name" value="Glycoprotein, Type 4 Pilin"/>
    <property type="match status" value="1"/>
</dbReference>
<accession>A0A1M4T331</accession>
<keyword evidence="4" id="KW-1185">Reference proteome</keyword>
<evidence type="ECO:0000259" key="2">
    <source>
        <dbReference type="Pfam" id="PF18223"/>
    </source>
</evidence>
<dbReference type="PANTHER" id="PTHR30093">
    <property type="entry name" value="GENERAL SECRETION PATHWAY PROTEIN G"/>
    <property type="match status" value="1"/>
</dbReference>
<name>A0A1M4T331_9CLOT</name>
<dbReference type="Proteomes" id="UP000184245">
    <property type="component" value="Unassembled WGS sequence"/>
</dbReference>
<dbReference type="InterPro" id="IPR040599">
    <property type="entry name" value="PilJ_C"/>
</dbReference>
<dbReference type="OrthoDB" id="1976519at2"/>
<dbReference type="InterPro" id="IPR012902">
    <property type="entry name" value="N_methyl_site"/>
</dbReference>
<dbReference type="RefSeq" id="WP_158640966.1">
    <property type="nucleotide sequence ID" value="NZ_FQVI01000001.1"/>
</dbReference>
<proteinExistence type="predicted"/>
<reference evidence="3 4" key="1">
    <citation type="submission" date="2016-11" db="EMBL/GenBank/DDBJ databases">
        <authorList>
            <person name="Jaros S."/>
            <person name="Januszkiewicz K."/>
            <person name="Wedrychowicz H."/>
        </authorList>
    </citation>
    <scope>NUCLEOTIDE SEQUENCE [LARGE SCALE GENOMIC DNA]</scope>
    <source>
        <strain evidence="3 4">DSM 17459</strain>
    </source>
</reference>
<evidence type="ECO:0000256" key="1">
    <source>
        <dbReference type="SAM" id="Phobius"/>
    </source>
</evidence>
<dbReference type="NCBIfam" id="TIGR02532">
    <property type="entry name" value="IV_pilin_GFxxxE"/>
    <property type="match status" value="1"/>
</dbReference>
<dbReference type="PROSITE" id="PS00409">
    <property type="entry name" value="PROKAR_NTER_METHYL"/>
    <property type="match status" value="1"/>
</dbReference>
<keyword evidence="1" id="KW-0472">Membrane</keyword>
<feature type="transmembrane region" description="Helical" evidence="1">
    <location>
        <begin position="27"/>
        <end position="52"/>
    </location>
</feature>
<evidence type="ECO:0000313" key="4">
    <source>
        <dbReference type="Proteomes" id="UP000184245"/>
    </source>
</evidence>
<feature type="domain" description="Pilin PilJ C-terminal" evidence="2">
    <location>
        <begin position="168"/>
        <end position="249"/>
    </location>
</feature>
<evidence type="ECO:0000313" key="3">
    <source>
        <dbReference type="EMBL" id="SHE38814.1"/>
    </source>
</evidence>
<dbReference type="EMBL" id="FQVI01000001">
    <property type="protein sequence ID" value="SHE38814.1"/>
    <property type="molecule type" value="Genomic_DNA"/>
</dbReference>
<organism evidence="3 4">
    <name type="scientific">Lactonifactor longoviformis DSM 17459</name>
    <dbReference type="NCBI Taxonomy" id="1122155"/>
    <lineage>
        <taxon>Bacteria</taxon>
        <taxon>Bacillati</taxon>
        <taxon>Bacillota</taxon>
        <taxon>Clostridia</taxon>
        <taxon>Eubacteriales</taxon>
        <taxon>Clostridiaceae</taxon>
        <taxon>Lactonifactor</taxon>
    </lineage>
</organism>
<keyword evidence="1" id="KW-0812">Transmembrane</keyword>
<keyword evidence="1" id="KW-1133">Transmembrane helix</keyword>
<dbReference type="AlphaFoldDB" id="A0A1M4T331"/>
<protein>
    <submittedName>
        <fullName evidence="3">Prepilin-type N-terminal cleavage/methylation domain-containing protein</fullName>
    </submittedName>
</protein>
<dbReference type="Pfam" id="PF07963">
    <property type="entry name" value="N_methyl"/>
    <property type="match status" value="1"/>
</dbReference>
<sequence>MRRWIKLSGDTEMKEHRREQKKKGFTLVEVIVVLVIIGILMAILIPALTGYISKAKTRSCEVRRSSMQRYFKAAYAGEDALRDCTDIVELKQAAGQDILGYMVEHGYCEEEDTECPVYHQKYDIDFFVEADGKMNIDFICPCNETSLGGYLALAKNFYDGKLADGSKYNDRKDLIEDLYNKRGSLLKVSSQFTKGTAYEGGKEMYWRPYYLNDGTMVMYATNENSATHAQWRGALMYVDGKVYELPEGVKEKPYGKSISWLSTVGSYEEADKMLQEKGYQLVK</sequence>
<dbReference type="Pfam" id="PF18223">
    <property type="entry name" value="PilJ_C"/>
    <property type="match status" value="1"/>
</dbReference>
<dbReference type="STRING" id="1122155.SAMN02745158_00401"/>